<dbReference type="EMBL" id="JAFELM010000035">
    <property type="protein sequence ID" value="MBM6618849.1"/>
    <property type="molecule type" value="Genomic_DNA"/>
</dbReference>
<reference evidence="2 3" key="1">
    <citation type="submission" date="2021-02" db="EMBL/GenBank/DDBJ databases">
        <title>Bacillus sp. RD4P76, an endophyte from a halophyte.</title>
        <authorList>
            <person name="Sun J.-Q."/>
        </authorList>
    </citation>
    <scope>NUCLEOTIDE SEQUENCE [LARGE SCALE GENOMIC DNA]</scope>
    <source>
        <strain evidence="2 3">RD4P76</strain>
    </source>
</reference>
<evidence type="ECO:0008006" key="4">
    <source>
        <dbReference type="Google" id="ProtNLM"/>
    </source>
</evidence>
<accession>A0ABS2DK28</accession>
<keyword evidence="1" id="KW-0472">Membrane</keyword>
<keyword evidence="1" id="KW-1133">Transmembrane helix</keyword>
<proteinExistence type="predicted"/>
<evidence type="ECO:0000313" key="3">
    <source>
        <dbReference type="Proteomes" id="UP001518925"/>
    </source>
</evidence>
<gene>
    <name evidence="2" type="ORF">JR050_14360</name>
</gene>
<comment type="caution">
    <text evidence="2">The sequence shown here is derived from an EMBL/GenBank/DDBJ whole genome shotgun (WGS) entry which is preliminary data.</text>
</comment>
<feature type="transmembrane region" description="Helical" evidence="1">
    <location>
        <begin position="83"/>
        <end position="103"/>
    </location>
</feature>
<sequence>MRHVQEDVLISYSIGDLPFSKMEELELHLENCEVCNKKYEELIELTAEWDEPSMIPSEDFVHHVMEHIPSEMKQQKGLQSRHIWTNYLLSAAATFLFVNAGLFTEFKTISYQFIYGVGQFSDQLETMTTTSLDLLQGLNVDYILQLWNKE</sequence>
<dbReference type="Proteomes" id="UP001518925">
    <property type="component" value="Unassembled WGS sequence"/>
</dbReference>
<dbReference type="Gene3D" id="1.10.10.1320">
    <property type="entry name" value="Anti-sigma factor, zinc-finger domain"/>
    <property type="match status" value="1"/>
</dbReference>
<evidence type="ECO:0000313" key="2">
    <source>
        <dbReference type="EMBL" id="MBM6618849.1"/>
    </source>
</evidence>
<dbReference type="InterPro" id="IPR041916">
    <property type="entry name" value="Anti_sigma_zinc_sf"/>
</dbReference>
<keyword evidence="3" id="KW-1185">Reference proteome</keyword>
<protein>
    <recommendedName>
        <fullName evidence="4">Zinc-finger domain-containing protein</fullName>
    </recommendedName>
</protein>
<organism evidence="2 3">
    <name type="scientific">Bacillus suaedaesalsae</name>
    <dbReference type="NCBI Taxonomy" id="2810349"/>
    <lineage>
        <taxon>Bacteria</taxon>
        <taxon>Bacillati</taxon>
        <taxon>Bacillota</taxon>
        <taxon>Bacilli</taxon>
        <taxon>Bacillales</taxon>
        <taxon>Bacillaceae</taxon>
        <taxon>Bacillus</taxon>
    </lineage>
</organism>
<evidence type="ECO:0000256" key="1">
    <source>
        <dbReference type="SAM" id="Phobius"/>
    </source>
</evidence>
<dbReference type="RefSeq" id="WP_204204192.1">
    <property type="nucleotide sequence ID" value="NZ_JAFELM010000035.1"/>
</dbReference>
<keyword evidence="1" id="KW-0812">Transmembrane</keyword>
<name>A0ABS2DK28_9BACI</name>